<organism evidence="6 7">
    <name type="scientific">Pyxicephalus adspersus</name>
    <name type="common">African bullfrog</name>
    <dbReference type="NCBI Taxonomy" id="30357"/>
    <lineage>
        <taxon>Eukaryota</taxon>
        <taxon>Metazoa</taxon>
        <taxon>Chordata</taxon>
        <taxon>Craniata</taxon>
        <taxon>Vertebrata</taxon>
        <taxon>Euteleostomi</taxon>
        <taxon>Amphibia</taxon>
        <taxon>Batrachia</taxon>
        <taxon>Anura</taxon>
        <taxon>Neobatrachia</taxon>
        <taxon>Ranoidea</taxon>
        <taxon>Pyxicephalidae</taxon>
        <taxon>Pyxicephalinae</taxon>
        <taxon>Pyxicephalus</taxon>
    </lineage>
</organism>
<evidence type="ECO:0000256" key="1">
    <source>
        <dbReference type="ARBA" id="ARBA00022754"/>
    </source>
</evidence>
<evidence type="ECO:0000259" key="5">
    <source>
        <dbReference type="PROSITE" id="PS51842"/>
    </source>
</evidence>
<feature type="coiled-coil region" evidence="4">
    <location>
        <begin position="9"/>
        <end position="50"/>
    </location>
</feature>
<comment type="similarity">
    <text evidence="3">Belongs to the intermediate filament family.</text>
</comment>
<proteinExistence type="inferred from homology"/>
<evidence type="ECO:0000313" key="7">
    <source>
        <dbReference type="Proteomes" id="UP001181693"/>
    </source>
</evidence>
<evidence type="ECO:0000256" key="2">
    <source>
        <dbReference type="ARBA" id="ARBA00023054"/>
    </source>
</evidence>
<dbReference type="SMART" id="SM01391">
    <property type="entry name" value="Filament"/>
    <property type="match status" value="1"/>
</dbReference>
<sequence length="455" mass="52626">MSLKETFLLSDHKETLRQLNERLADFIQHCHHLEQSNHALEMKIKEQMKKTDLWVPDWEKKEQESKELLLSILSISAENSETSMIIDSCSTDMTLLKLRVNQEDSEVERLNEKNKILRTVMDEITQDIADLNIVLVDKEEEKMNMVLCHEEAVQAMQQLIHPINDIHFAKEEDGSTMELSQLLNEIRTYYEALIIRSHIPCDLSTRSQLEEEEARQKMQKDEEELRAARANLNEARKQYKTLQAEIESLQAMERSLKFTLHATEEQHQKQLEALAAVIADLEEELQEVRAGVRTQIQKHQLLLNTNMKLEQEISAYRSLLESEDIRLYGNKQIQEPKSSTSKICFSLPSESLEKDIEDCTKATKKQLLFNGNIAEEGAEASGTVQTEKVDQMIKQWEGSFFKDNPKLRKKSVSLRFDLHLAAADEAQPQPKKENLPDVEVRLIMRRSCSIPTMSP</sequence>
<accession>A0AAV3AJP8</accession>
<dbReference type="GO" id="GO:0005198">
    <property type="term" value="F:structural molecule activity"/>
    <property type="evidence" value="ECO:0007669"/>
    <property type="project" value="InterPro"/>
</dbReference>
<dbReference type="PROSITE" id="PS51842">
    <property type="entry name" value="IF_ROD_2"/>
    <property type="match status" value="1"/>
</dbReference>
<dbReference type="PANTHER" id="PTHR47082">
    <property type="entry name" value="KERATIN-LIKE PROTEIN KRT222"/>
    <property type="match status" value="1"/>
</dbReference>
<dbReference type="PANTHER" id="PTHR47082:SF1">
    <property type="entry name" value="KERATIN-LIKE PROTEIN KRT222"/>
    <property type="match status" value="1"/>
</dbReference>
<evidence type="ECO:0000256" key="3">
    <source>
        <dbReference type="RuleBase" id="RU000685"/>
    </source>
</evidence>
<dbReference type="GO" id="GO:0005882">
    <property type="term" value="C:intermediate filament"/>
    <property type="evidence" value="ECO:0007669"/>
    <property type="project" value="UniProtKB-KW"/>
</dbReference>
<keyword evidence="1 3" id="KW-0403">Intermediate filament</keyword>
<dbReference type="SUPFAM" id="SSF64593">
    <property type="entry name" value="Intermediate filament protein, coiled coil region"/>
    <property type="match status" value="2"/>
</dbReference>
<keyword evidence="7" id="KW-1185">Reference proteome</keyword>
<dbReference type="Proteomes" id="UP001181693">
    <property type="component" value="Unassembled WGS sequence"/>
</dbReference>
<gene>
    <name evidence="6" type="ORF">GDO54_013351</name>
</gene>
<keyword evidence="2 4" id="KW-0175">Coiled coil</keyword>
<protein>
    <recommendedName>
        <fullName evidence="5">IF rod domain-containing protein</fullName>
    </recommendedName>
</protein>
<dbReference type="Gene3D" id="1.20.5.500">
    <property type="entry name" value="Single helix bin"/>
    <property type="match status" value="1"/>
</dbReference>
<reference evidence="6" key="1">
    <citation type="thesis" date="2020" institute="ProQuest LLC" country="789 East Eisenhower Parkway, Ann Arbor, MI, USA">
        <title>Comparative Genomics and Chromosome Evolution.</title>
        <authorList>
            <person name="Mudd A.B."/>
        </authorList>
    </citation>
    <scope>NUCLEOTIDE SEQUENCE</scope>
    <source>
        <strain evidence="6">1538</strain>
        <tissue evidence="6">Blood</tissue>
    </source>
</reference>
<comment type="caution">
    <text evidence="6">The sequence shown here is derived from an EMBL/GenBank/DDBJ whole genome shotgun (WGS) entry which is preliminary data.</text>
</comment>
<dbReference type="PRINTS" id="PR01248">
    <property type="entry name" value="TYPE1KERATIN"/>
</dbReference>
<dbReference type="InterPro" id="IPR039008">
    <property type="entry name" value="IF_rod_dom"/>
</dbReference>
<evidence type="ECO:0000256" key="4">
    <source>
        <dbReference type="SAM" id="Coils"/>
    </source>
</evidence>
<dbReference type="Pfam" id="PF00038">
    <property type="entry name" value="Filament"/>
    <property type="match status" value="1"/>
</dbReference>
<dbReference type="EMBL" id="DYDO01000006">
    <property type="protein sequence ID" value="DBA22313.1"/>
    <property type="molecule type" value="Genomic_DNA"/>
</dbReference>
<feature type="coiled-coil region" evidence="4">
    <location>
        <begin position="93"/>
        <end position="141"/>
    </location>
</feature>
<dbReference type="PROSITE" id="PS00226">
    <property type="entry name" value="IF_ROD_1"/>
    <property type="match status" value="1"/>
</dbReference>
<dbReference type="InterPro" id="IPR018039">
    <property type="entry name" value="IF_conserved"/>
</dbReference>
<name>A0AAV3AJP8_PYXAD</name>
<feature type="coiled-coil region" evidence="4">
    <location>
        <begin position="206"/>
        <end position="298"/>
    </location>
</feature>
<dbReference type="InterPro" id="IPR052857">
    <property type="entry name" value="IF_Keratin-like"/>
</dbReference>
<evidence type="ECO:0000313" key="6">
    <source>
        <dbReference type="EMBL" id="DBA22313.1"/>
    </source>
</evidence>
<feature type="domain" description="IF rod" evidence="5">
    <location>
        <begin position="12"/>
        <end position="327"/>
    </location>
</feature>
<dbReference type="Gene3D" id="1.20.5.170">
    <property type="match status" value="1"/>
</dbReference>
<dbReference type="InterPro" id="IPR002957">
    <property type="entry name" value="Keratin_I"/>
</dbReference>
<dbReference type="AlphaFoldDB" id="A0AAV3AJP8"/>